<dbReference type="GO" id="GO:0005739">
    <property type="term" value="C:mitochondrion"/>
    <property type="evidence" value="ECO:0007669"/>
    <property type="project" value="TreeGrafter"/>
</dbReference>
<proteinExistence type="predicted"/>
<dbReference type="InterPro" id="IPR015904">
    <property type="entry name" value="Sulphide_quinone_reductase"/>
</dbReference>
<dbReference type="PANTHER" id="PTHR10632">
    <property type="entry name" value="SULFIDE:QUINONE OXIDOREDUCTASE"/>
    <property type="match status" value="1"/>
</dbReference>
<gene>
    <name evidence="1" type="ORF">EGR_07079</name>
</gene>
<organism evidence="1 2">
    <name type="scientific">Echinococcus granulosus</name>
    <name type="common">Hydatid tapeworm</name>
    <dbReference type="NCBI Taxonomy" id="6210"/>
    <lineage>
        <taxon>Eukaryota</taxon>
        <taxon>Metazoa</taxon>
        <taxon>Spiralia</taxon>
        <taxon>Lophotrochozoa</taxon>
        <taxon>Platyhelminthes</taxon>
        <taxon>Cestoda</taxon>
        <taxon>Eucestoda</taxon>
        <taxon>Cyclophyllidea</taxon>
        <taxon>Taeniidae</taxon>
        <taxon>Echinococcus</taxon>
        <taxon>Echinococcus granulosus group</taxon>
    </lineage>
</organism>
<dbReference type="Gene3D" id="3.50.50.60">
    <property type="entry name" value="FAD/NAD(P)-binding domain"/>
    <property type="match status" value="2"/>
</dbReference>
<dbReference type="GO" id="GO:0071949">
    <property type="term" value="F:FAD binding"/>
    <property type="evidence" value="ECO:0007669"/>
    <property type="project" value="TreeGrafter"/>
</dbReference>
<evidence type="ECO:0000313" key="1">
    <source>
        <dbReference type="EMBL" id="EUB58059.1"/>
    </source>
</evidence>
<dbReference type="EMBL" id="APAU02000069">
    <property type="protein sequence ID" value="EUB58059.1"/>
    <property type="molecule type" value="Genomic_DNA"/>
</dbReference>
<dbReference type="GeneID" id="36342794"/>
<reference evidence="1 2" key="1">
    <citation type="journal article" date="2013" name="Nat. Genet.">
        <title>The genome of the hydatid tapeworm Echinococcus granulosus.</title>
        <authorList>
            <person name="Zheng H."/>
            <person name="Zhang W."/>
            <person name="Zhang L."/>
            <person name="Zhang Z."/>
            <person name="Li J."/>
            <person name="Lu G."/>
            <person name="Zhu Y."/>
            <person name="Wang Y."/>
            <person name="Huang Y."/>
            <person name="Liu J."/>
            <person name="Kang H."/>
            <person name="Chen J."/>
            <person name="Wang L."/>
            <person name="Chen A."/>
            <person name="Yu S."/>
            <person name="Gao Z."/>
            <person name="Jin L."/>
            <person name="Gu W."/>
            <person name="Wang Z."/>
            <person name="Zhao L."/>
            <person name="Shi B."/>
            <person name="Wen H."/>
            <person name="Lin R."/>
            <person name="Jones M.K."/>
            <person name="Brejova B."/>
            <person name="Vinar T."/>
            <person name="Zhao G."/>
            <person name="McManus D.P."/>
            <person name="Chen Z."/>
            <person name="Zhou Y."/>
            <person name="Wang S."/>
        </authorList>
    </citation>
    <scope>NUCLEOTIDE SEQUENCE [LARGE SCALE GENOMIC DNA]</scope>
</reference>
<dbReference type="AlphaFoldDB" id="W6UX23"/>
<dbReference type="SMR" id="W6UX23"/>
<comment type="caution">
    <text evidence="1">The sequence shown here is derived from an EMBL/GenBank/DDBJ whole genome shotgun (WGS) entry which is preliminary data.</text>
</comment>
<dbReference type="STRING" id="6210.W6UX23"/>
<dbReference type="RefSeq" id="XP_024349255.1">
    <property type="nucleotide sequence ID" value="XM_024496328.1"/>
</dbReference>
<dbReference type="SUPFAM" id="SSF51905">
    <property type="entry name" value="FAD/NAD(P)-binding domain"/>
    <property type="match status" value="1"/>
</dbReference>
<dbReference type="GO" id="GO:0070224">
    <property type="term" value="F:sulfide:quinone oxidoreductase activity"/>
    <property type="evidence" value="ECO:0007669"/>
    <property type="project" value="TreeGrafter"/>
</dbReference>
<dbReference type="Proteomes" id="UP000019149">
    <property type="component" value="Unassembled WGS sequence"/>
</dbReference>
<keyword evidence="2" id="KW-1185">Reference proteome</keyword>
<protein>
    <submittedName>
        <fullName evidence="1">Sulfide:quinone oxidoreductase</fullName>
    </submittedName>
</protein>
<dbReference type="KEGG" id="egl:EGR_07079"/>
<name>W6UX23_ECHGR</name>
<dbReference type="PANTHER" id="PTHR10632:SF2">
    <property type="entry name" value="SULFIDE:QUINONE OXIDOREDUCTASE, MITOCHONDRIAL"/>
    <property type="match status" value="1"/>
</dbReference>
<dbReference type="OrthoDB" id="5376590at2759"/>
<sequence length="272" mass="30240">MSRCRIATSKVSSWQCQCHSGSEIPIKGAKAALDEDARVCTNYSAQYVEKTFKAFQHFDHGTAIFTLPHTPIKCAGAPQKIMYLFEDYLAKIRPCQTPQLEGLISGRDLDTDPFICQRVWVMKRAHVRVGRLAGGERQRPTVVFDFAHSQFLIKFSPIVTISALSTNQEGVNGSGREVTNGNRGRNKDAQILYFTATKAMFSVKKYSDALENICKKRGIVYSLGQNLIEVDHKGSIAVFQDVDTKATKEYKALYVPVGRQDGSCECGRARSG</sequence>
<evidence type="ECO:0000313" key="2">
    <source>
        <dbReference type="Proteomes" id="UP000019149"/>
    </source>
</evidence>
<accession>W6UX23</accession>
<dbReference type="CTD" id="36342794"/>
<dbReference type="GO" id="GO:0070221">
    <property type="term" value="P:sulfide oxidation, using sulfide:quinone oxidoreductase"/>
    <property type="evidence" value="ECO:0007669"/>
    <property type="project" value="TreeGrafter"/>
</dbReference>
<dbReference type="InterPro" id="IPR036188">
    <property type="entry name" value="FAD/NAD-bd_sf"/>
</dbReference>